<gene>
    <name evidence="1" type="ORF">SY1_11470</name>
</gene>
<accession>A0AB94IX20</accession>
<reference evidence="2" key="1">
    <citation type="submission" date="2010-03" db="EMBL/GenBank/DDBJ databases">
        <title>The genome sequence of Synergistetes sp. SGP1.</title>
        <authorList>
            <consortium name="metaHIT consortium -- http://www.metahit.eu/"/>
            <person name="Pajon A."/>
            <person name="Turner K."/>
            <person name="Parkhill J."/>
            <person name="Wade W."/>
            <person name="Vartoukian S."/>
        </authorList>
    </citation>
    <scope>NUCLEOTIDE SEQUENCE [LARGE SCALE GENOMIC DNA]</scope>
    <source>
        <strain evidence="2">SGP1</strain>
    </source>
</reference>
<dbReference type="InterPro" id="IPR023811">
    <property type="entry name" value="CHP04076"/>
</dbReference>
<dbReference type="KEGG" id="sbr:SY1_11470"/>
<name>A0AB94IX20_9BACT</name>
<evidence type="ECO:0000313" key="2">
    <source>
        <dbReference type="Proteomes" id="UP000008957"/>
    </source>
</evidence>
<protein>
    <recommendedName>
        <fullName evidence="3">TIGR04076 family protein</fullName>
    </recommendedName>
</protein>
<dbReference type="AlphaFoldDB" id="A0AB94IX20"/>
<dbReference type="Proteomes" id="UP000008957">
    <property type="component" value="Chromosome"/>
</dbReference>
<dbReference type="NCBIfam" id="TIGR04076">
    <property type="entry name" value="TIGR04076 family protein"/>
    <property type="match status" value="1"/>
</dbReference>
<evidence type="ECO:0008006" key="3">
    <source>
        <dbReference type="Google" id="ProtNLM"/>
    </source>
</evidence>
<organism evidence="1 2">
    <name type="scientific">Fretibacterium fastidiosum</name>
    <dbReference type="NCBI Taxonomy" id="651822"/>
    <lineage>
        <taxon>Bacteria</taxon>
        <taxon>Thermotogati</taxon>
        <taxon>Synergistota</taxon>
        <taxon>Synergistia</taxon>
        <taxon>Synergistales</taxon>
        <taxon>Aminobacteriaceae</taxon>
        <taxon>Fretibacterium</taxon>
    </lineage>
</organism>
<proteinExistence type="predicted"/>
<dbReference type="EMBL" id="FP929056">
    <property type="protein sequence ID" value="CBL28322.1"/>
    <property type="molecule type" value="Genomic_DNA"/>
</dbReference>
<dbReference type="RefSeq" id="WP_015556469.1">
    <property type="nucleotide sequence ID" value="NC_021038.1"/>
</dbReference>
<sequence length="209" mass="23559">MAGAFSLRVSAEKRGIRAVVSKAIRGVDAMQHRCKVTVIDKRCFPEYQEKYLADPKSGPCPFYHVGDEFIFYRYADEDTFWTMGRGSQCGEAWDCISRYIYTALQGGSIMRHWTNDERMMIACCNDGTRPVVFKIERQDYKVVRLAGAEDAAREVEAKAALEALEGVEGVLVRPDKRWIEVYMPPEGTVDDALLRKAVSAAGLSTERID</sequence>
<reference evidence="1 2" key="2">
    <citation type="submission" date="2010-03" db="EMBL/GenBank/DDBJ databases">
        <authorList>
            <person name="Pajon A."/>
        </authorList>
    </citation>
    <scope>NUCLEOTIDE SEQUENCE [LARGE SCALE GENOMIC DNA]</scope>
    <source>
        <strain evidence="1 2">SGP1</strain>
    </source>
</reference>
<evidence type="ECO:0000313" key="1">
    <source>
        <dbReference type="EMBL" id="CBL28322.1"/>
    </source>
</evidence>
<keyword evidence="2" id="KW-1185">Reference proteome</keyword>